<evidence type="ECO:0000256" key="7">
    <source>
        <dbReference type="ARBA" id="ARBA00024019"/>
    </source>
</evidence>
<dbReference type="PANTHER" id="PTHR46813:SF4">
    <property type="entry name" value="GATA TRANSCRIPTION FACTOR 20"/>
    <property type="match status" value="1"/>
</dbReference>
<evidence type="ECO:0000313" key="10">
    <source>
        <dbReference type="EMBL" id="KAG5382487.1"/>
    </source>
</evidence>
<proteinExistence type="inferred from homology"/>
<evidence type="ECO:0000256" key="2">
    <source>
        <dbReference type="ARBA" id="ARBA00022771"/>
    </source>
</evidence>
<dbReference type="PANTHER" id="PTHR46813">
    <property type="entry name" value="GATA TRANSCRIPTION FACTOR 18"/>
    <property type="match status" value="1"/>
</dbReference>
<protein>
    <recommendedName>
        <fullName evidence="9">GATA-type domain-containing protein</fullName>
    </recommendedName>
</protein>
<evidence type="ECO:0000256" key="5">
    <source>
        <dbReference type="ARBA" id="ARBA00023125"/>
    </source>
</evidence>
<keyword evidence="3" id="KW-0862">Zinc</keyword>
<feature type="domain" description="GATA-type" evidence="9">
    <location>
        <begin position="84"/>
        <end position="120"/>
    </location>
</feature>
<dbReference type="Pfam" id="PF00320">
    <property type="entry name" value="GATA"/>
    <property type="match status" value="1"/>
</dbReference>
<dbReference type="EMBL" id="JADBGQ010000008">
    <property type="protein sequence ID" value="KAG5382487.1"/>
    <property type="molecule type" value="Genomic_DNA"/>
</dbReference>
<dbReference type="InterPro" id="IPR013088">
    <property type="entry name" value="Znf_NHR/GATA"/>
</dbReference>
<evidence type="ECO:0000259" key="9">
    <source>
        <dbReference type="PROSITE" id="PS50114"/>
    </source>
</evidence>
<comment type="similarity">
    <text evidence="7">Belongs to the type IV zinc-finger family. Class B subfamily.</text>
</comment>
<evidence type="ECO:0000256" key="8">
    <source>
        <dbReference type="PROSITE-ProRule" id="PRU00094"/>
    </source>
</evidence>
<keyword evidence="4" id="KW-0805">Transcription regulation</keyword>
<evidence type="ECO:0000256" key="1">
    <source>
        <dbReference type="ARBA" id="ARBA00022723"/>
    </source>
</evidence>
<evidence type="ECO:0000256" key="3">
    <source>
        <dbReference type="ARBA" id="ARBA00022833"/>
    </source>
</evidence>
<evidence type="ECO:0000256" key="6">
    <source>
        <dbReference type="ARBA" id="ARBA00023163"/>
    </source>
</evidence>
<accession>A0ABQ7L7B5</accession>
<dbReference type="Gene3D" id="3.30.50.10">
    <property type="entry name" value="Erythroid Transcription Factor GATA-1, subunit A"/>
    <property type="match status" value="1"/>
</dbReference>
<dbReference type="SUPFAM" id="SSF57716">
    <property type="entry name" value="Glucocorticoid receptor-like (DNA-binding domain)"/>
    <property type="match status" value="1"/>
</dbReference>
<keyword evidence="6" id="KW-0804">Transcription</keyword>
<keyword evidence="11" id="KW-1185">Reference proteome</keyword>
<comment type="caution">
    <text evidence="10">The sequence shown here is derived from an EMBL/GenBank/DDBJ whole genome shotgun (WGS) entry which is preliminary data.</text>
</comment>
<keyword evidence="5" id="KW-0238">DNA-binding</keyword>
<evidence type="ECO:0000256" key="4">
    <source>
        <dbReference type="ARBA" id="ARBA00023015"/>
    </source>
</evidence>
<gene>
    <name evidence="10" type="primary">A09p013180.1_BraROA</name>
    <name evidence="10" type="ORF">IGI04_033957</name>
</gene>
<dbReference type="CDD" id="cd00202">
    <property type="entry name" value="ZnF_GATA"/>
    <property type="match status" value="1"/>
</dbReference>
<dbReference type="InterPro" id="IPR000679">
    <property type="entry name" value="Znf_GATA"/>
</dbReference>
<organism evidence="10 11">
    <name type="scientific">Brassica rapa subsp. trilocularis</name>
    <dbReference type="NCBI Taxonomy" id="1813537"/>
    <lineage>
        <taxon>Eukaryota</taxon>
        <taxon>Viridiplantae</taxon>
        <taxon>Streptophyta</taxon>
        <taxon>Embryophyta</taxon>
        <taxon>Tracheophyta</taxon>
        <taxon>Spermatophyta</taxon>
        <taxon>Magnoliopsida</taxon>
        <taxon>eudicotyledons</taxon>
        <taxon>Gunneridae</taxon>
        <taxon>Pentapetalae</taxon>
        <taxon>rosids</taxon>
        <taxon>malvids</taxon>
        <taxon>Brassicales</taxon>
        <taxon>Brassicaceae</taxon>
        <taxon>Brassiceae</taxon>
        <taxon>Brassica</taxon>
    </lineage>
</organism>
<dbReference type="SMART" id="SM00401">
    <property type="entry name" value="ZnF_GATA"/>
    <property type="match status" value="1"/>
</dbReference>
<reference evidence="10 11" key="1">
    <citation type="submission" date="2021-03" db="EMBL/GenBank/DDBJ databases">
        <authorList>
            <person name="King G.J."/>
            <person name="Bancroft I."/>
            <person name="Baten A."/>
            <person name="Bloomfield J."/>
            <person name="Borpatragohain P."/>
            <person name="He Z."/>
            <person name="Irish N."/>
            <person name="Irwin J."/>
            <person name="Liu K."/>
            <person name="Mauleon R.P."/>
            <person name="Moore J."/>
            <person name="Morris R."/>
            <person name="Ostergaard L."/>
            <person name="Wang B."/>
            <person name="Wells R."/>
        </authorList>
    </citation>
    <scope>NUCLEOTIDE SEQUENCE [LARGE SCALE GENOMIC DNA]</scope>
    <source>
        <strain evidence="10">R-o-18</strain>
        <tissue evidence="10">Leaf</tissue>
    </source>
</reference>
<keyword evidence="1" id="KW-0479">Metal-binding</keyword>
<evidence type="ECO:0000313" key="11">
    <source>
        <dbReference type="Proteomes" id="UP000823674"/>
    </source>
</evidence>
<sequence>MMGYQTNANFSMLYDQDHPHNYDYDDLSSSTSVDCTLSLGTPSTRLDEHHRFSSANSNNISGDFFFHGGSPKTTTSYKKSGSEHNLPRRCASCDTTSTPLWRNGPKGPKSLCNACGIRFKKEERRAAARNSITSGGGSSVAEVPAENLIRDVKQVYPSRSVLYRGGLVIERVTANLFRAVFKMLAQTCTTEYIGLRARHLFIKPSATSSFMNV</sequence>
<keyword evidence="2 8" id="KW-0863">Zinc-finger</keyword>
<dbReference type="PROSITE" id="PS00344">
    <property type="entry name" value="GATA_ZN_FINGER_1"/>
    <property type="match status" value="1"/>
</dbReference>
<name>A0ABQ7L7B5_BRACM</name>
<dbReference type="PROSITE" id="PS50114">
    <property type="entry name" value="GATA_ZN_FINGER_2"/>
    <property type="match status" value="1"/>
</dbReference>
<dbReference type="Proteomes" id="UP000823674">
    <property type="component" value="Chromosome A09"/>
</dbReference>